<comment type="caution">
    <text evidence="2">The sequence shown here is derived from an EMBL/GenBank/DDBJ whole genome shotgun (WGS) entry which is preliminary data.</text>
</comment>
<evidence type="ECO:0000313" key="2">
    <source>
        <dbReference type="EMBL" id="KAG8048098.1"/>
    </source>
</evidence>
<accession>A0A8J5RL84</accession>
<keyword evidence="3" id="KW-1185">Reference proteome</keyword>
<reference evidence="2" key="2">
    <citation type="submission" date="2021-02" db="EMBL/GenBank/DDBJ databases">
        <authorList>
            <person name="Kimball J.A."/>
            <person name="Haas M.W."/>
            <person name="Macchietto M."/>
            <person name="Kono T."/>
            <person name="Duquette J."/>
            <person name="Shao M."/>
        </authorList>
    </citation>
    <scope>NUCLEOTIDE SEQUENCE</scope>
    <source>
        <tissue evidence="2">Fresh leaf tissue</tissue>
    </source>
</reference>
<evidence type="ECO:0000313" key="3">
    <source>
        <dbReference type="Proteomes" id="UP000729402"/>
    </source>
</evidence>
<dbReference type="AlphaFoldDB" id="A0A8J5RL84"/>
<sequence>MFKRALADLFFSTVATSGGRRHGLRMVVMCGGRQCEIRDGGVGSGMKETGSRDGGGACSGTTATGFGDGGDGSRSDERSSVATGPEGGVGCGSDVRSLVATAFGDDDDGLRGRRGLRERRQWVEFGARELEMKLGFRTAGAKTFI</sequence>
<protein>
    <submittedName>
        <fullName evidence="2">Uncharacterized protein</fullName>
    </submittedName>
</protein>
<organism evidence="2 3">
    <name type="scientific">Zizania palustris</name>
    <name type="common">Northern wild rice</name>
    <dbReference type="NCBI Taxonomy" id="103762"/>
    <lineage>
        <taxon>Eukaryota</taxon>
        <taxon>Viridiplantae</taxon>
        <taxon>Streptophyta</taxon>
        <taxon>Embryophyta</taxon>
        <taxon>Tracheophyta</taxon>
        <taxon>Spermatophyta</taxon>
        <taxon>Magnoliopsida</taxon>
        <taxon>Liliopsida</taxon>
        <taxon>Poales</taxon>
        <taxon>Poaceae</taxon>
        <taxon>BOP clade</taxon>
        <taxon>Oryzoideae</taxon>
        <taxon>Oryzeae</taxon>
        <taxon>Zizaniinae</taxon>
        <taxon>Zizania</taxon>
    </lineage>
</organism>
<dbReference type="EMBL" id="JAAALK010000290">
    <property type="protein sequence ID" value="KAG8048098.1"/>
    <property type="molecule type" value="Genomic_DNA"/>
</dbReference>
<dbReference type="Proteomes" id="UP000729402">
    <property type="component" value="Unassembled WGS sequence"/>
</dbReference>
<reference evidence="2" key="1">
    <citation type="journal article" date="2021" name="bioRxiv">
        <title>Whole Genome Assembly and Annotation of Northern Wild Rice, Zizania palustris L., Supports a Whole Genome Duplication in the Zizania Genus.</title>
        <authorList>
            <person name="Haas M."/>
            <person name="Kono T."/>
            <person name="Macchietto M."/>
            <person name="Millas R."/>
            <person name="McGilp L."/>
            <person name="Shao M."/>
            <person name="Duquette J."/>
            <person name="Hirsch C.N."/>
            <person name="Kimball J."/>
        </authorList>
    </citation>
    <scope>NUCLEOTIDE SEQUENCE</scope>
    <source>
        <tissue evidence="2">Fresh leaf tissue</tissue>
    </source>
</reference>
<feature type="region of interest" description="Disordered" evidence="1">
    <location>
        <begin position="40"/>
        <end position="93"/>
    </location>
</feature>
<name>A0A8J5RL84_ZIZPA</name>
<proteinExistence type="predicted"/>
<gene>
    <name evidence="2" type="ORF">GUJ93_ZPchr0008g13763</name>
</gene>
<evidence type="ECO:0000256" key="1">
    <source>
        <dbReference type="SAM" id="MobiDB-lite"/>
    </source>
</evidence>